<evidence type="ECO:0000259" key="8">
    <source>
        <dbReference type="PROSITE" id="PS51900"/>
    </source>
</evidence>
<keyword evidence="5" id="KW-0233">DNA recombination</keyword>
<dbReference type="InterPro" id="IPR044068">
    <property type="entry name" value="CB"/>
</dbReference>
<dbReference type="Pfam" id="PF00589">
    <property type="entry name" value="Phage_integrase"/>
    <property type="match status" value="1"/>
</dbReference>
<dbReference type="PROSITE" id="PS51900">
    <property type="entry name" value="CB"/>
    <property type="match status" value="1"/>
</dbReference>
<dbReference type="InterPro" id="IPR010998">
    <property type="entry name" value="Integrase_recombinase_N"/>
</dbReference>
<organism evidence="9 10">
    <name type="scientific">Neglectibacter timonensis</name>
    <dbReference type="NCBI Taxonomy" id="1776382"/>
    <lineage>
        <taxon>Bacteria</taxon>
        <taxon>Bacillati</taxon>
        <taxon>Bacillota</taxon>
        <taxon>Clostridia</taxon>
        <taxon>Eubacteriales</taxon>
        <taxon>Oscillospiraceae</taxon>
        <taxon>Neglectibacter</taxon>
    </lineage>
</organism>
<evidence type="ECO:0000259" key="7">
    <source>
        <dbReference type="PROSITE" id="PS51898"/>
    </source>
</evidence>
<accession>A0ABT1RZ57</accession>
<dbReference type="PANTHER" id="PTHR30349:SF89">
    <property type="entry name" value="INTEGRASE_RECOMBINASE"/>
    <property type="match status" value="1"/>
</dbReference>
<protein>
    <submittedName>
        <fullName evidence="9">Tyrosine-type recombinase/integrase</fullName>
    </submittedName>
</protein>
<proteinExistence type="inferred from homology"/>
<dbReference type="InterPro" id="IPR004107">
    <property type="entry name" value="Integrase_SAM-like_N"/>
</dbReference>
<dbReference type="RefSeq" id="WP_256191779.1">
    <property type="nucleotide sequence ID" value="NZ_JANFZG010000015.1"/>
</dbReference>
<evidence type="ECO:0000256" key="5">
    <source>
        <dbReference type="ARBA" id="ARBA00023172"/>
    </source>
</evidence>
<evidence type="ECO:0000256" key="4">
    <source>
        <dbReference type="ARBA" id="ARBA00023125"/>
    </source>
</evidence>
<dbReference type="PROSITE" id="PS51898">
    <property type="entry name" value="TYR_RECOMBINASE"/>
    <property type="match status" value="1"/>
</dbReference>
<keyword evidence="10" id="KW-1185">Reference proteome</keyword>
<evidence type="ECO:0000256" key="1">
    <source>
        <dbReference type="ARBA" id="ARBA00003283"/>
    </source>
</evidence>
<dbReference type="InterPro" id="IPR013762">
    <property type="entry name" value="Integrase-like_cat_sf"/>
</dbReference>
<keyword evidence="4 6" id="KW-0238">DNA-binding</keyword>
<dbReference type="InterPro" id="IPR011010">
    <property type="entry name" value="DNA_brk_join_enz"/>
</dbReference>
<name>A0ABT1RZ57_9FIRM</name>
<keyword evidence="3" id="KW-0229">DNA integration</keyword>
<dbReference type="Gene3D" id="1.10.443.10">
    <property type="entry name" value="Intergrase catalytic core"/>
    <property type="match status" value="1"/>
</dbReference>
<feature type="domain" description="Core-binding (CB)" evidence="8">
    <location>
        <begin position="4"/>
        <end position="83"/>
    </location>
</feature>
<evidence type="ECO:0000256" key="3">
    <source>
        <dbReference type="ARBA" id="ARBA00022908"/>
    </source>
</evidence>
<comment type="similarity">
    <text evidence="2">Belongs to the 'phage' integrase family.</text>
</comment>
<dbReference type="EMBL" id="JANFZH010000015">
    <property type="protein sequence ID" value="MCQ4839870.1"/>
    <property type="molecule type" value="Genomic_DNA"/>
</dbReference>
<comment type="function">
    <text evidence="1">Site-specific tyrosine recombinase, which acts by catalyzing the cutting and rejoining of the recombining DNA molecules.</text>
</comment>
<dbReference type="SUPFAM" id="SSF56349">
    <property type="entry name" value="DNA breaking-rejoining enzymes"/>
    <property type="match status" value="1"/>
</dbReference>
<dbReference type="Pfam" id="PF02899">
    <property type="entry name" value="Phage_int_SAM_1"/>
    <property type="match status" value="1"/>
</dbReference>
<evidence type="ECO:0000256" key="6">
    <source>
        <dbReference type="PROSITE-ProRule" id="PRU01248"/>
    </source>
</evidence>
<evidence type="ECO:0000313" key="10">
    <source>
        <dbReference type="Proteomes" id="UP001524473"/>
    </source>
</evidence>
<reference evidence="9 10" key="1">
    <citation type="submission" date="2022-06" db="EMBL/GenBank/DDBJ databases">
        <title>Isolation of gut microbiota from human fecal samples.</title>
        <authorList>
            <person name="Pamer E.G."/>
            <person name="Barat B."/>
            <person name="Waligurski E."/>
            <person name="Medina S."/>
            <person name="Paddock L."/>
            <person name="Mostad J."/>
        </authorList>
    </citation>
    <scope>NUCLEOTIDE SEQUENCE [LARGE SCALE GENOMIC DNA]</scope>
    <source>
        <strain evidence="9 10">DFI.9.73</strain>
    </source>
</reference>
<gene>
    <name evidence="9" type="ORF">NE695_08075</name>
</gene>
<dbReference type="InterPro" id="IPR050090">
    <property type="entry name" value="Tyrosine_recombinase_XerCD"/>
</dbReference>
<dbReference type="Proteomes" id="UP001524473">
    <property type="component" value="Unassembled WGS sequence"/>
</dbReference>
<feature type="domain" description="Tyr recombinase" evidence="7">
    <location>
        <begin position="101"/>
        <end position="274"/>
    </location>
</feature>
<evidence type="ECO:0000256" key="2">
    <source>
        <dbReference type="ARBA" id="ARBA00008857"/>
    </source>
</evidence>
<dbReference type="Gene3D" id="1.10.150.130">
    <property type="match status" value="1"/>
</dbReference>
<sequence>MKHELTQRCLKGFEAYLQEEERSGATREKYLRDLRAFQRFLEDGKTLDKLAVLRYKEWLVQNYAPASVNSMLAALNSFFAFAGWGECRIKPLRLQRRMFRDPERELTREEYGRLVAAAERRGDERLCLLLQAVCSTGIRVSELEYITVEAARLGRAEVACKGKRRTVFLPRQLSRRLMEYARRMGVKKGPLFLSRNGLPLGRSYIWALMKSLCAEAGVEKSKVFPHNLRHLFARVFYSAERNLVRLADLLGHSNINTTRIYTMESGEEQEKRLDRLGLVLRCSAT</sequence>
<dbReference type="InterPro" id="IPR002104">
    <property type="entry name" value="Integrase_catalytic"/>
</dbReference>
<comment type="caution">
    <text evidence="9">The sequence shown here is derived from an EMBL/GenBank/DDBJ whole genome shotgun (WGS) entry which is preliminary data.</text>
</comment>
<evidence type="ECO:0000313" key="9">
    <source>
        <dbReference type="EMBL" id="MCQ4839870.1"/>
    </source>
</evidence>
<dbReference type="PANTHER" id="PTHR30349">
    <property type="entry name" value="PHAGE INTEGRASE-RELATED"/>
    <property type="match status" value="1"/>
</dbReference>